<protein>
    <submittedName>
        <fullName evidence="3">Uncharacterized protein LOC121394609</fullName>
    </submittedName>
</protein>
<dbReference type="GeneID" id="121394609"/>
<keyword evidence="1" id="KW-0812">Transmembrane</keyword>
<feature type="transmembrane region" description="Helical" evidence="1">
    <location>
        <begin position="6"/>
        <end position="24"/>
    </location>
</feature>
<dbReference type="AlphaFoldDB" id="A0A8J1L0B2"/>
<organism evidence="2 3">
    <name type="scientific">Xenopus laevis</name>
    <name type="common">African clawed frog</name>
    <dbReference type="NCBI Taxonomy" id="8355"/>
    <lineage>
        <taxon>Eukaryota</taxon>
        <taxon>Metazoa</taxon>
        <taxon>Chordata</taxon>
        <taxon>Craniata</taxon>
        <taxon>Vertebrata</taxon>
        <taxon>Euteleostomi</taxon>
        <taxon>Amphibia</taxon>
        <taxon>Batrachia</taxon>
        <taxon>Anura</taxon>
        <taxon>Pipoidea</taxon>
        <taxon>Pipidae</taxon>
        <taxon>Xenopodinae</taxon>
        <taxon>Xenopus</taxon>
        <taxon>Xenopus</taxon>
    </lineage>
</organism>
<reference evidence="3" key="1">
    <citation type="submission" date="2025-08" db="UniProtKB">
        <authorList>
            <consortium name="RefSeq"/>
        </authorList>
    </citation>
    <scope>IDENTIFICATION</scope>
    <source>
        <strain evidence="3">J_2021</strain>
        <tissue evidence="3">Erythrocytes</tissue>
    </source>
</reference>
<evidence type="ECO:0000256" key="1">
    <source>
        <dbReference type="SAM" id="Phobius"/>
    </source>
</evidence>
<dbReference type="Proteomes" id="UP000186698">
    <property type="component" value="Chromosome 6L"/>
</dbReference>
<accession>A0A8J1L0B2</accession>
<dbReference type="KEGG" id="xla:121394609"/>
<evidence type="ECO:0000313" key="2">
    <source>
        <dbReference type="Proteomes" id="UP000186698"/>
    </source>
</evidence>
<sequence length="205" mass="23576">MYFKILNILIIFIAIFLTIEGFPIRRIKVNNDIKIKSEIRETPNEGDDESSRLFELLEIFDEPLTKPGYYREKTGWEKLIPHKPILAEVMVLSVLIVAGFIAVGMLAVGIAWIIATNKWLEVQEDIFDGTKVLRFPGAEDQLRGMHFPSGKIMKRFLQKDTFLALKTVLDIRAVRFLDHCGASSFSVCRSIKCSFHCRIFSTYRD</sequence>
<evidence type="ECO:0000313" key="3">
    <source>
        <dbReference type="RefSeq" id="XP_041421964.1"/>
    </source>
</evidence>
<gene>
    <name evidence="3" type="primary">LOC121394609</name>
</gene>
<name>A0A8J1L0B2_XENLA</name>
<dbReference type="RefSeq" id="XP_041421964.1">
    <property type="nucleotide sequence ID" value="XM_041566030.1"/>
</dbReference>
<feature type="transmembrane region" description="Helical" evidence="1">
    <location>
        <begin position="89"/>
        <end position="115"/>
    </location>
</feature>
<keyword evidence="2" id="KW-1185">Reference proteome</keyword>
<dbReference type="OrthoDB" id="10573053at2759"/>
<keyword evidence="1" id="KW-1133">Transmembrane helix</keyword>
<keyword evidence="1" id="KW-0472">Membrane</keyword>
<proteinExistence type="predicted"/>